<feature type="domain" description="Rab-GAP TBC" evidence="1">
    <location>
        <begin position="1"/>
        <end position="140"/>
    </location>
</feature>
<evidence type="ECO:0000259" key="1">
    <source>
        <dbReference type="PROSITE" id="PS50086"/>
    </source>
</evidence>
<dbReference type="PROSITE" id="PS51257">
    <property type="entry name" value="PROKAR_LIPOPROTEIN"/>
    <property type="match status" value="1"/>
</dbReference>
<organism evidence="2 3">
    <name type="scientific">Opisthorchis viverrini</name>
    <name type="common">Southeast Asian liver fluke</name>
    <dbReference type="NCBI Taxonomy" id="6198"/>
    <lineage>
        <taxon>Eukaryota</taxon>
        <taxon>Metazoa</taxon>
        <taxon>Spiralia</taxon>
        <taxon>Lophotrochozoa</taxon>
        <taxon>Platyhelminthes</taxon>
        <taxon>Trematoda</taxon>
        <taxon>Digenea</taxon>
        <taxon>Opisthorchiida</taxon>
        <taxon>Opisthorchiata</taxon>
        <taxon>Opisthorchiidae</taxon>
        <taxon>Opisthorchis</taxon>
    </lineage>
</organism>
<dbReference type="EMBL" id="KV891550">
    <property type="protein sequence ID" value="OON23402.1"/>
    <property type="molecule type" value="Genomic_DNA"/>
</dbReference>
<dbReference type="InterPro" id="IPR035969">
    <property type="entry name" value="Rab-GAP_TBC_sf"/>
</dbReference>
<proteinExistence type="predicted"/>
<dbReference type="Gene3D" id="1.10.8.270">
    <property type="entry name" value="putative rabgap domain of human tbc1 domain family member 14 like domains"/>
    <property type="match status" value="1"/>
</dbReference>
<sequence>MGVFVRSVTPTQSVCPSGPYASVALACCEGDRTTSLHAIKLDVSRTFPALGLFQPGNPLHSPLHDLLAAYVAYKPEIGYVQGMSFLAAILLLVMDNTFEAFVMFANILERPCHRAFYSLDEAEFAVTKPPLPARKLLKLH</sequence>
<dbReference type="SUPFAM" id="SSF47923">
    <property type="entry name" value="Ypt/Rab-GAP domain of gyp1p"/>
    <property type="match status" value="1"/>
</dbReference>
<reference evidence="2 3" key="1">
    <citation type="submission" date="2015-03" db="EMBL/GenBank/DDBJ databases">
        <title>Draft genome of the nematode, Opisthorchis viverrini.</title>
        <authorList>
            <person name="Mitreva M."/>
        </authorList>
    </citation>
    <scope>NUCLEOTIDE SEQUENCE [LARGE SCALE GENOMIC DNA]</scope>
    <source>
        <strain evidence="2">Khon Kaen</strain>
    </source>
</reference>
<keyword evidence="3" id="KW-1185">Reference proteome</keyword>
<dbReference type="Pfam" id="PF00566">
    <property type="entry name" value="RabGAP-TBC"/>
    <property type="match status" value="1"/>
</dbReference>
<accession>A0A1S8X9P1</accession>
<dbReference type="GO" id="GO:0031267">
    <property type="term" value="F:small GTPase binding"/>
    <property type="evidence" value="ECO:0007669"/>
    <property type="project" value="TreeGrafter"/>
</dbReference>
<dbReference type="GO" id="GO:0005096">
    <property type="term" value="F:GTPase activator activity"/>
    <property type="evidence" value="ECO:0007669"/>
    <property type="project" value="TreeGrafter"/>
</dbReference>
<dbReference type="Proteomes" id="UP000243686">
    <property type="component" value="Unassembled WGS sequence"/>
</dbReference>
<evidence type="ECO:0000313" key="2">
    <source>
        <dbReference type="EMBL" id="OON23402.1"/>
    </source>
</evidence>
<dbReference type="PROSITE" id="PS50086">
    <property type="entry name" value="TBC_RABGAP"/>
    <property type="match status" value="1"/>
</dbReference>
<dbReference type="AlphaFoldDB" id="A0A1S8X9P1"/>
<name>A0A1S8X9P1_OPIVI</name>
<dbReference type="InterPro" id="IPR050302">
    <property type="entry name" value="Rab_GAP_TBC_domain"/>
</dbReference>
<gene>
    <name evidence="2" type="ORF">X801_00680</name>
</gene>
<dbReference type="PANTHER" id="PTHR47219">
    <property type="entry name" value="RAB GTPASE-ACTIVATING PROTEIN 1-LIKE"/>
    <property type="match status" value="1"/>
</dbReference>
<evidence type="ECO:0000313" key="3">
    <source>
        <dbReference type="Proteomes" id="UP000243686"/>
    </source>
</evidence>
<dbReference type="PANTHER" id="PTHR47219:SF15">
    <property type="entry name" value="TBC1 DOMAIN FAMILY MEMBER 12 ISOFORM X1"/>
    <property type="match status" value="1"/>
</dbReference>
<protein>
    <recommendedName>
        <fullName evidence="1">Rab-GAP TBC domain-containing protein</fullName>
    </recommendedName>
</protein>
<dbReference type="InterPro" id="IPR000195">
    <property type="entry name" value="Rab-GAP-TBC_dom"/>
</dbReference>